<dbReference type="Gene3D" id="3.30.450.20">
    <property type="entry name" value="PAS domain"/>
    <property type="match status" value="4"/>
</dbReference>
<dbReference type="Pfam" id="PF00571">
    <property type="entry name" value="CBS"/>
    <property type="match status" value="2"/>
</dbReference>
<dbReference type="InterPro" id="IPR000014">
    <property type="entry name" value="PAS"/>
</dbReference>
<evidence type="ECO:0000256" key="2">
    <source>
        <dbReference type="ARBA" id="ARBA00012438"/>
    </source>
</evidence>
<keyword evidence="4" id="KW-0808">Transferase</keyword>
<dbReference type="InterPro" id="IPR036890">
    <property type="entry name" value="HATPase_C_sf"/>
</dbReference>
<sequence>MKIDELTMPFNELPIDLHNLYHLIDRHPLTIAPDSYVIDAIRLMNQQGNSPPFISLNSSGTYSNKNSKQTSYVLVVEAGNILGIFTERDLVRLAASKFDLSDLKISEVMTQPVITMKMSNSPDIFTALSLLNHHQIRHLPVLNSREQLIGVVSATSLLQGLHQLESFYCLQSLQQAQQIEFLRYPSRNPLNEVEHHDEFLGLRKVCQRGIVEVQRAEQALQQSEELYRQLVELQNEVILRVDNLGRLTFVNSVACKIFGKPMDELIGQLIFEWMFPEDEIPQAKEYFQALKSPPYQISISEQPVLTPSGIRWFQWNIIGIENTIGEVVEFQGVGRDITERRQAEESLRQSEARLNLALEAANMGIWDWYLLTNETIWSANMGLLYGLPSTTLCPSPEDFLQLVHPEDREKFSQSAKNSIEQGIPFTIEYRTVWNDGSIHWLNSKGQVYYDKAGKPIRMIGTTRDISERKQAEASLRESEELYRSVVTAMSEGIVLLHTDGQIIACNASAERILGLSREQILERTCVDERWLTIHEDGSPFPREQHPAMETLRTGKPCSNVVMGVHKPDGQISWISINSQPLCRENETVPYAVVTSFADISEQQAALRSRQQAEQKIREQAALLEIATDAIFVRDLQSNILFWNQGAERLYGWSQQEAIGRNTQELLYSETSFHLHEAALNVVMELGLWQGELQKLTKSGKEVIVESRWTLMRDAAGQPKSILVVDTDITQKKQLEEQFFRAQRLESLGTLAGGIAHDLNNILTPILAASQLLKVKFPDEQGRTPMVGSTSFQHLLEIVESNARRGAGLVKQVLSFARGFKGERTIVQLKHLITDIILIGKQTFPKSIEFISSFPEALWSVCGDVTQLHQVLMNLVVNARDAMPNGGKINVTAENIFIDETYASMILEAQVGNYIQLTVTDTGIGMPPEILNRIFEPFFTTKEVGAGTGLGLSTVLGIIKSHGGFVKVSSKVGQGSQFKLFLPAIPATPDLTIEEIETPSGSGELILVVDDEAPICEIAKVILEKFNYKILTACNGIEAIALYAQHKHRISAVLMDMMMPEMDGITAIRTLKKMNSKVQVIASSGINSTETVAQAAMIGVQQVLPKPFTAKELLNSLHHVLRC</sequence>
<gene>
    <name evidence="16" type="ORF">GNE12_17505</name>
</gene>
<dbReference type="InterPro" id="IPR000700">
    <property type="entry name" value="PAS-assoc_C"/>
</dbReference>
<dbReference type="InterPro" id="IPR001789">
    <property type="entry name" value="Sig_transdc_resp-reg_receiver"/>
</dbReference>
<dbReference type="EC" id="2.7.13.3" evidence="2"/>
<evidence type="ECO:0000256" key="10">
    <source>
        <dbReference type="PROSITE-ProRule" id="PRU00703"/>
    </source>
</evidence>
<evidence type="ECO:0000313" key="17">
    <source>
        <dbReference type="Proteomes" id="UP000570851"/>
    </source>
</evidence>
<keyword evidence="3 9" id="KW-0597">Phosphoprotein</keyword>
<dbReference type="Pfam" id="PF00072">
    <property type="entry name" value="Response_reg"/>
    <property type="match status" value="1"/>
</dbReference>
<dbReference type="InterPro" id="IPR003661">
    <property type="entry name" value="HisK_dim/P_dom"/>
</dbReference>
<dbReference type="InterPro" id="IPR005467">
    <property type="entry name" value="His_kinase_dom"/>
</dbReference>
<feature type="domain" description="PAC" evidence="14">
    <location>
        <begin position="688"/>
        <end position="740"/>
    </location>
</feature>
<dbReference type="Proteomes" id="UP000570851">
    <property type="component" value="Unassembled WGS sequence"/>
</dbReference>
<dbReference type="GeneID" id="58725808"/>
<dbReference type="Gene3D" id="3.30.565.10">
    <property type="entry name" value="Histidine kinase-like ATPase, C-terminal domain"/>
    <property type="match status" value="1"/>
</dbReference>
<keyword evidence="5" id="KW-0547">Nucleotide-binding</keyword>
<dbReference type="InterPro" id="IPR003594">
    <property type="entry name" value="HATPase_dom"/>
</dbReference>
<dbReference type="EMBL" id="JACKZP010000072">
    <property type="protein sequence ID" value="MBC1303706.1"/>
    <property type="molecule type" value="Genomic_DNA"/>
</dbReference>
<proteinExistence type="predicted"/>
<evidence type="ECO:0000259" key="13">
    <source>
        <dbReference type="PROSITE" id="PS50112"/>
    </source>
</evidence>
<dbReference type="NCBIfam" id="TIGR00229">
    <property type="entry name" value="sensory_box"/>
    <property type="match status" value="4"/>
</dbReference>
<comment type="caution">
    <text evidence="16">The sequence shown here is derived from an EMBL/GenBank/DDBJ whole genome shotgun (WGS) entry which is preliminary data.</text>
</comment>
<dbReference type="CDD" id="cd04620">
    <property type="entry name" value="CBS_two-component_sensor_histidine_kinase_repeat1"/>
    <property type="match status" value="1"/>
</dbReference>
<dbReference type="Gene3D" id="3.40.50.2300">
    <property type="match status" value="1"/>
</dbReference>
<feature type="domain" description="PAS" evidence="13">
    <location>
        <begin position="478"/>
        <end position="528"/>
    </location>
</feature>
<dbReference type="SUPFAM" id="SSF47384">
    <property type="entry name" value="Homodimeric domain of signal transducing histidine kinase"/>
    <property type="match status" value="1"/>
</dbReference>
<feature type="domain" description="Histidine kinase" evidence="11">
    <location>
        <begin position="753"/>
        <end position="985"/>
    </location>
</feature>
<dbReference type="PROSITE" id="PS50113">
    <property type="entry name" value="PAC"/>
    <property type="match status" value="3"/>
</dbReference>
<dbReference type="SUPFAM" id="SSF52172">
    <property type="entry name" value="CheY-like"/>
    <property type="match status" value="1"/>
</dbReference>
<evidence type="ECO:0000256" key="1">
    <source>
        <dbReference type="ARBA" id="ARBA00000085"/>
    </source>
</evidence>
<dbReference type="InterPro" id="IPR013656">
    <property type="entry name" value="PAS_4"/>
</dbReference>
<dbReference type="PROSITE" id="PS50109">
    <property type="entry name" value="HIS_KIN"/>
    <property type="match status" value="1"/>
</dbReference>
<accession>A0ABR6SBB0</accession>
<dbReference type="SMART" id="SM00116">
    <property type="entry name" value="CBS"/>
    <property type="match status" value="2"/>
</dbReference>
<dbReference type="Gene3D" id="3.10.580.10">
    <property type="entry name" value="CBS-domain"/>
    <property type="match status" value="1"/>
</dbReference>
<dbReference type="Pfam" id="PF13188">
    <property type="entry name" value="PAS_8"/>
    <property type="match status" value="1"/>
</dbReference>
<dbReference type="PROSITE" id="PS50112">
    <property type="entry name" value="PAS"/>
    <property type="match status" value="4"/>
</dbReference>
<dbReference type="Pfam" id="PF02518">
    <property type="entry name" value="HATPase_c"/>
    <property type="match status" value="1"/>
</dbReference>
<dbReference type="PROSITE" id="PS51371">
    <property type="entry name" value="CBS"/>
    <property type="match status" value="2"/>
</dbReference>
<dbReference type="InterPro" id="IPR001610">
    <property type="entry name" value="PAC"/>
</dbReference>
<evidence type="ECO:0000256" key="7">
    <source>
        <dbReference type="ARBA" id="ARBA00022840"/>
    </source>
</evidence>
<feature type="domain" description="PAS" evidence="13">
    <location>
        <begin position="223"/>
        <end position="293"/>
    </location>
</feature>
<dbReference type="Pfam" id="PF00512">
    <property type="entry name" value="HisKA"/>
    <property type="match status" value="1"/>
</dbReference>
<feature type="domain" description="CBS" evidence="15">
    <location>
        <begin position="24"/>
        <end position="100"/>
    </location>
</feature>
<dbReference type="CDD" id="cd00082">
    <property type="entry name" value="HisKA"/>
    <property type="match status" value="1"/>
</dbReference>
<dbReference type="SUPFAM" id="SSF55874">
    <property type="entry name" value="ATPase domain of HSP90 chaperone/DNA topoisomerase II/histidine kinase"/>
    <property type="match status" value="1"/>
</dbReference>
<dbReference type="SUPFAM" id="SSF54631">
    <property type="entry name" value="CBS-domain pair"/>
    <property type="match status" value="1"/>
</dbReference>
<feature type="domain" description="PAS" evidence="13">
    <location>
        <begin position="350"/>
        <end position="422"/>
    </location>
</feature>
<dbReference type="SMART" id="SM00086">
    <property type="entry name" value="PAC"/>
    <property type="match status" value="4"/>
</dbReference>
<evidence type="ECO:0000259" key="12">
    <source>
        <dbReference type="PROSITE" id="PS50110"/>
    </source>
</evidence>
<evidence type="ECO:0000256" key="6">
    <source>
        <dbReference type="ARBA" id="ARBA00022777"/>
    </source>
</evidence>
<dbReference type="InterPro" id="IPR011006">
    <property type="entry name" value="CheY-like_superfamily"/>
</dbReference>
<feature type="domain" description="PAC" evidence="14">
    <location>
        <begin position="293"/>
        <end position="349"/>
    </location>
</feature>
<feature type="domain" description="CBS" evidence="15">
    <location>
        <begin position="109"/>
        <end position="167"/>
    </location>
</feature>
<dbReference type="InterPro" id="IPR013767">
    <property type="entry name" value="PAS_fold"/>
</dbReference>
<evidence type="ECO:0000256" key="3">
    <source>
        <dbReference type="ARBA" id="ARBA00022553"/>
    </source>
</evidence>
<evidence type="ECO:0000259" key="14">
    <source>
        <dbReference type="PROSITE" id="PS50113"/>
    </source>
</evidence>
<dbReference type="Pfam" id="PF08448">
    <property type="entry name" value="PAS_4"/>
    <property type="match status" value="1"/>
</dbReference>
<dbReference type="InterPro" id="IPR036097">
    <property type="entry name" value="HisK_dim/P_sf"/>
</dbReference>
<dbReference type="Gene3D" id="1.10.287.130">
    <property type="match status" value="1"/>
</dbReference>
<protein>
    <recommendedName>
        <fullName evidence="2">histidine kinase</fullName>
        <ecNumber evidence="2">2.7.13.3</ecNumber>
    </recommendedName>
</protein>
<evidence type="ECO:0000259" key="15">
    <source>
        <dbReference type="PROSITE" id="PS51371"/>
    </source>
</evidence>
<feature type="modified residue" description="4-aspartylphosphate" evidence="9">
    <location>
        <position position="1055"/>
    </location>
</feature>
<evidence type="ECO:0000256" key="5">
    <source>
        <dbReference type="ARBA" id="ARBA00022741"/>
    </source>
</evidence>
<keyword evidence="10" id="KW-0129">CBS domain</keyword>
<dbReference type="CDD" id="cd17546">
    <property type="entry name" value="REC_hyHK_CKI1_RcsC-like"/>
    <property type="match status" value="1"/>
</dbReference>
<dbReference type="InterPro" id="IPR035965">
    <property type="entry name" value="PAS-like_dom_sf"/>
</dbReference>
<dbReference type="SMART" id="SM00448">
    <property type="entry name" value="REC"/>
    <property type="match status" value="1"/>
</dbReference>
<dbReference type="PANTHER" id="PTHR43065">
    <property type="entry name" value="SENSOR HISTIDINE KINASE"/>
    <property type="match status" value="1"/>
</dbReference>
<evidence type="ECO:0000259" key="11">
    <source>
        <dbReference type="PROSITE" id="PS50109"/>
    </source>
</evidence>
<dbReference type="SUPFAM" id="SSF55785">
    <property type="entry name" value="PYP-like sensor domain (PAS domain)"/>
    <property type="match status" value="4"/>
</dbReference>
<dbReference type="PROSITE" id="PS50110">
    <property type="entry name" value="RESPONSE_REGULATORY"/>
    <property type="match status" value="1"/>
</dbReference>
<keyword evidence="17" id="KW-1185">Reference proteome</keyword>
<comment type="catalytic activity">
    <reaction evidence="1">
        <text>ATP + protein L-histidine = ADP + protein N-phospho-L-histidine.</text>
        <dbReference type="EC" id="2.7.13.3"/>
    </reaction>
</comment>
<reference evidence="16 17" key="1">
    <citation type="submission" date="2019-11" db="EMBL/GenBank/DDBJ databases">
        <title>Comparison of genomes from free-living endosymbiotic cyanobacteria isolated from Azolla.</title>
        <authorList>
            <person name="Thiel T."/>
            <person name="Pratte B."/>
        </authorList>
    </citation>
    <scope>NUCLEOTIDE SEQUENCE [LARGE SCALE GENOMIC DNA]</scope>
    <source>
        <strain evidence="16 17">N2B</strain>
    </source>
</reference>
<evidence type="ECO:0000256" key="9">
    <source>
        <dbReference type="PROSITE-ProRule" id="PRU00169"/>
    </source>
</evidence>
<dbReference type="SMART" id="SM00387">
    <property type="entry name" value="HATPase_c"/>
    <property type="match status" value="1"/>
</dbReference>
<dbReference type="InterPro" id="IPR000644">
    <property type="entry name" value="CBS_dom"/>
</dbReference>
<dbReference type="InterPro" id="IPR046342">
    <property type="entry name" value="CBS_dom_sf"/>
</dbReference>
<dbReference type="SMART" id="SM00388">
    <property type="entry name" value="HisKA"/>
    <property type="match status" value="1"/>
</dbReference>
<keyword evidence="7" id="KW-0067">ATP-binding</keyword>
<dbReference type="Gene3D" id="2.10.70.100">
    <property type="match status" value="1"/>
</dbReference>
<evidence type="ECO:0000256" key="8">
    <source>
        <dbReference type="ARBA" id="ARBA00023012"/>
    </source>
</evidence>
<feature type="domain" description="Response regulatory" evidence="12">
    <location>
        <begin position="1004"/>
        <end position="1120"/>
    </location>
</feature>
<dbReference type="PRINTS" id="PR00344">
    <property type="entry name" value="BCTRLSENSOR"/>
</dbReference>
<dbReference type="PANTHER" id="PTHR43065:SF46">
    <property type="entry name" value="C4-DICARBOXYLATE TRANSPORT SENSOR PROTEIN DCTB"/>
    <property type="match status" value="1"/>
</dbReference>
<keyword evidence="6" id="KW-0418">Kinase</keyword>
<feature type="domain" description="PAC" evidence="14">
    <location>
        <begin position="425"/>
        <end position="477"/>
    </location>
</feature>
<dbReference type="Pfam" id="PF08447">
    <property type="entry name" value="PAS_3"/>
    <property type="match status" value="1"/>
</dbReference>
<dbReference type="Pfam" id="PF00989">
    <property type="entry name" value="PAS"/>
    <property type="match status" value="1"/>
</dbReference>
<organism evidence="16 17">
    <name type="scientific">Trichormus variabilis N2B</name>
    <dbReference type="NCBI Taxonomy" id="2681315"/>
    <lineage>
        <taxon>Bacteria</taxon>
        <taxon>Bacillati</taxon>
        <taxon>Cyanobacteriota</taxon>
        <taxon>Cyanophyceae</taxon>
        <taxon>Nostocales</taxon>
        <taxon>Nostocaceae</taxon>
        <taxon>Trichormus</taxon>
    </lineage>
</organism>
<feature type="domain" description="PAS" evidence="13">
    <location>
        <begin position="615"/>
        <end position="686"/>
    </location>
</feature>
<dbReference type="CDD" id="cd00130">
    <property type="entry name" value="PAS"/>
    <property type="match status" value="4"/>
</dbReference>
<dbReference type="SMART" id="SM00091">
    <property type="entry name" value="PAS"/>
    <property type="match status" value="4"/>
</dbReference>
<evidence type="ECO:0000313" key="16">
    <source>
        <dbReference type="EMBL" id="MBC1303706.1"/>
    </source>
</evidence>
<name>A0ABR6SBB0_ANAVA</name>
<evidence type="ECO:0000256" key="4">
    <source>
        <dbReference type="ARBA" id="ARBA00022679"/>
    </source>
</evidence>
<dbReference type="RefSeq" id="WP_011319784.1">
    <property type="nucleotide sequence ID" value="NZ_JACKZP010000072.1"/>
</dbReference>
<dbReference type="InterPro" id="IPR004358">
    <property type="entry name" value="Sig_transdc_His_kin-like_C"/>
</dbReference>
<keyword evidence="8" id="KW-0902">Two-component regulatory system</keyword>
<dbReference type="InterPro" id="IPR013655">
    <property type="entry name" value="PAS_fold_3"/>
</dbReference>